<proteinExistence type="predicted"/>
<dbReference type="VEuPathDB" id="FungiDB:PSHT_11294"/>
<comment type="caution">
    <text evidence="2">The sequence shown here is derived from an EMBL/GenBank/DDBJ whole genome shotgun (WGS) entry which is preliminary data.</text>
</comment>
<feature type="compositionally biased region" description="Basic and acidic residues" evidence="1">
    <location>
        <begin position="149"/>
        <end position="159"/>
    </location>
</feature>
<reference evidence="2" key="1">
    <citation type="submission" date="2017-12" db="EMBL/GenBank/DDBJ databases">
        <title>Gene loss provides genomic basis for host adaptation in cereal stripe rust fungi.</title>
        <authorList>
            <person name="Xia C."/>
        </authorList>
    </citation>
    <scope>NUCLEOTIDE SEQUENCE [LARGE SCALE GENOMIC DNA]</scope>
    <source>
        <strain evidence="2">93-210</strain>
    </source>
</reference>
<feature type="region of interest" description="Disordered" evidence="1">
    <location>
        <begin position="209"/>
        <end position="243"/>
    </location>
</feature>
<feature type="region of interest" description="Disordered" evidence="1">
    <location>
        <begin position="390"/>
        <end position="487"/>
    </location>
</feature>
<feature type="compositionally biased region" description="Polar residues" evidence="1">
    <location>
        <begin position="421"/>
        <end position="435"/>
    </location>
</feature>
<evidence type="ECO:0000313" key="2">
    <source>
        <dbReference type="EMBL" id="POV94330.1"/>
    </source>
</evidence>
<gene>
    <name evidence="2" type="ORF">PSTT_16910</name>
</gene>
<protein>
    <submittedName>
        <fullName evidence="2">Uncharacterized protein</fullName>
    </submittedName>
</protein>
<keyword evidence="3" id="KW-1185">Reference proteome</keyword>
<dbReference type="VEuPathDB" id="FungiDB:PSHT_02677"/>
<accession>A0A2S4UAN4</accession>
<dbReference type="EMBL" id="PKSL01000430">
    <property type="protein sequence ID" value="POV94330.1"/>
    <property type="molecule type" value="Genomic_DNA"/>
</dbReference>
<evidence type="ECO:0000313" key="3">
    <source>
        <dbReference type="Proteomes" id="UP000239156"/>
    </source>
</evidence>
<organism evidence="2 3">
    <name type="scientific">Puccinia striiformis</name>
    <dbReference type="NCBI Taxonomy" id="27350"/>
    <lineage>
        <taxon>Eukaryota</taxon>
        <taxon>Fungi</taxon>
        <taxon>Dikarya</taxon>
        <taxon>Basidiomycota</taxon>
        <taxon>Pucciniomycotina</taxon>
        <taxon>Pucciniomycetes</taxon>
        <taxon>Pucciniales</taxon>
        <taxon>Pucciniaceae</taxon>
        <taxon>Puccinia</taxon>
    </lineage>
</organism>
<feature type="region of interest" description="Disordered" evidence="1">
    <location>
        <begin position="142"/>
        <end position="171"/>
    </location>
</feature>
<feature type="compositionally biased region" description="Acidic residues" evidence="1">
    <location>
        <begin position="160"/>
        <end position="171"/>
    </location>
</feature>
<feature type="compositionally biased region" description="Pro residues" evidence="1">
    <location>
        <begin position="460"/>
        <end position="469"/>
    </location>
</feature>
<dbReference type="Proteomes" id="UP000239156">
    <property type="component" value="Unassembled WGS sequence"/>
</dbReference>
<dbReference type="VEuPathDB" id="FungiDB:PSTT_16910"/>
<sequence>MFSENRIPYSDVTKLIDMWQTSGVRTLSGIICKNCEVSQPSIPSTSLKKKKRQLKKINSDISVVSNPSPGSVFAPGYWNGTHYWSQINLTLAGVTGIWLQNDADNAGWARLMSANPSTIAGPSDGTSWVMYSRAWTTDESEYVKNQPIDLHDDHDRPDADEPDESAPDDGQEFTLLESDFADLDEEEVILPELDLADLRPEDADALVTSQPLQPGKNKTLKSVTPTIAPKCKTPTTETAPHKNVRRKKVVLAAPLPEEPSISAPLMPNRPTLRLFPRDASGQTRPKKLGTIQPVAHAPIAPPIADPPLGDTMITVPVIPDALTLETQPKKTIRPKKLGIIKPPADVPVLDDPNLETRPKKRPRSNKMVPVNQAVKTPLLPNIDATIPTVDPPADTPLLHHIDSPENTSLLPNIESPEKTEGSQQEEPFVAPTSQLPKLLLRFKVTPPSRPTATATDSVPIQPPSPPPTGPSVLPVAVCRSKRQRGTA</sequence>
<feature type="region of interest" description="Disordered" evidence="1">
    <location>
        <begin position="341"/>
        <end position="366"/>
    </location>
</feature>
<name>A0A2S4UAN4_9BASI</name>
<dbReference type="AlphaFoldDB" id="A0A2S4UAN4"/>
<evidence type="ECO:0000256" key="1">
    <source>
        <dbReference type="SAM" id="MobiDB-lite"/>
    </source>
</evidence>